<feature type="transmembrane region" description="Helical" evidence="7">
    <location>
        <begin position="233"/>
        <end position="253"/>
    </location>
</feature>
<protein>
    <submittedName>
        <fullName evidence="10">Carbohydrate ABC transporter permease</fullName>
    </submittedName>
</protein>
<comment type="caution">
    <text evidence="10">The sequence shown here is derived from an EMBL/GenBank/DDBJ whole genome shotgun (WGS) entry which is preliminary data.</text>
</comment>
<keyword evidence="2 7" id="KW-0813">Transport</keyword>
<comment type="subcellular location">
    <subcellularLocation>
        <location evidence="1 7">Cell membrane</location>
        <topology evidence="1 7">Multi-pass membrane protein</topology>
    </subcellularLocation>
</comment>
<evidence type="ECO:0000256" key="3">
    <source>
        <dbReference type="ARBA" id="ARBA00022475"/>
    </source>
</evidence>
<dbReference type="InterPro" id="IPR051393">
    <property type="entry name" value="ABC_transporter_permease"/>
</dbReference>
<feature type="region of interest" description="Disordered" evidence="8">
    <location>
        <begin position="1"/>
        <end position="30"/>
    </location>
</feature>
<dbReference type="PANTHER" id="PTHR30193">
    <property type="entry name" value="ABC TRANSPORTER PERMEASE PROTEIN"/>
    <property type="match status" value="1"/>
</dbReference>
<dbReference type="InterPro" id="IPR035906">
    <property type="entry name" value="MetI-like_sf"/>
</dbReference>
<dbReference type="SUPFAM" id="SSF161098">
    <property type="entry name" value="MetI-like"/>
    <property type="match status" value="1"/>
</dbReference>
<feature type="transmembrane region" description="Helical" evidence="7">
    <location>
        <begin position="171"/>
        <end position="190"/>
    </location>
</feature>
<evidence type="ECO:0000259" key="9">
    <source>
        <dbReference type="PROSITE" id="PS50928"/>
    </source>
</evidence>
<feature type="transmembrane region" description="Helical" evidence="7">
    <location>
        <begin position="99"/>
        <end position="120"/>
    </location>
</feature>
<dbReference type="PROSITE" id="PS50928">
    <property type="entry name" value="ABC_TM1"/>
    <property type="match status" value="1"/>
</dbReference>
<evidence type="ECO:0000256" key="5">
    <source>
        <dbReference type="ARBA" id="ARBA00022989"/>
    </source>
</evidence>
<dbReference type="Gene3D" id="1.10.3720.10">
    <property type="entry name" value="MetI-like"/>
    <property type="match status" value="1"/>
</dbReference>
<accession>A0ABV6X5Q6</accession>
<sequence>MEQESVPPSVHRSTRGRAATAGTRRGPSAAHRHDGRLAWALISPALVGFLVFFAYPTVRGIYLSFTDFHVLTPPKWTGLANFRELLGDDVFWHSLRVTLYFVLLSVVLGVLISLVTAVVLHRLTKSTVIRGLILLPFLISGVVAALVWSWMLDPQLGIVNVLLDKLTGHTVMFFGTSAWAVPSLAAISVWKSMGYNAVLIFAGLQTIPATVYEAGRIDGASELQMFRRLTVPLLRPILVMVVILSVISSFQVFDIVQVTTKGGPADASNVLQMYIYDKAFSQFDFGYAATMSLALFVMLIAITFTQMRLARANESDLN</sequence>
<keyword evidence="3" id="KW-1003">Cell membrane</keyword>
<evidence type="ECO:0000256" key="7">
    <source>
        <dbReference type="RuleBase" id="RU363032"/>
    </source>
</evidence>
<feature type="domain" description="ABC transmembrane type-1" evidence="9">
    <location>
        <begin position="95"/>
        <end position="306"/>
    </location>
</feature>
<dbReference type="PANTHER" id="PTHR30193:SF41">
    <property type="entry name" value="DIACETYLCHITOBIOSE UPTAKE SYSTEM PERMEASE PROTEIN NGCF"/>
    <property type="match status" value="1"/>
</dbReference>
<dbReference type="InterPro" id="IPR000515">
    <property type="entry name" value="MetI-like"/>
</dbReference>
<evidence type="ECO:0000313" key="11">
    <source>
        <dbReference type="Proteomes" id="UP001592530"/>
    </source>
</evidence>
<evidence type="ECO:0000256" key="4">
    <source>
        <dbReference type="ARBA" id="ARBA00022692"/>
    </source>
</evidence>
<dbReference type="SUPFAM" id="SSF160964">
    <property type="entry name" value="MalF N-terminal region-like"/>
    <property type="match status" value="1"/>
</dbReference>
<evidence type="ECO:0000256" key="1">
    <source>
        <dbReference type="ARBA" id="ARBA00004651"/>
    </source>
</evidence>
<comment type="similarity">
    <text evidence="7">Belongs to the binding-protein-dependent transport system permease family.</text>
</comment>
<dbReference type="Pfam" id="PF00528">
    <property type="entry name" value="BPD_transp_1"/>
    <property type="match status" value="1"/>
</dbReference>
<proteinExistence type="inferred from homology"/>
<keyword evidence="5 7" id="KW-1133">Transmembrane helix</keyword>
<dbReference type="RefSeq" id="WP_380556040.1">
    <property type="nucleotide sequence ID" value="NZ_JBHEZY010000010.1"/>
</dbReference>
<organism evidence="10 11">
    <name type="scientific">Streptacidiphilus alkalitolerans</name>
    <dbReference type="NCBI Taxonomy" id="3342712"/>
    <lineage>
        <taxon>Bacteria</taxon>
        <taxon>Bacillati</taxon>
        <taxon>Actinomycetota</taxon>
        <taxon>Actinomycetes</taxon>
        <taxon>Kitasatosporales</taxon>
        <taxon>Streptomycetaceae</taxon>
        <taxon>Streptacidiphilus</taxon>
    </lineage>
</organism>
<feature type="transmembrane region" description="Helical" evidence="7">
    <location>
        <begin position="37"/>
        <end position="55"/>
    </location>
</feature>
<dbReference type="CDD" id="cd06261">
    <property type="entry name" value="TM_PBP2"/>
    <property type="match status" value="1"/>
</dbReference>
<evidence type="ECO:0000256" key="2">
    <source>
        <dbReference type="ARBA" id="ARBA00022448"/>
    </source>
</evidence>
<name>A0ABV6X5Q6_9ACTN</name>
<gene>
    <name evidence="10" type="ORF">ACEZDB_23605</name>
</gene>
<reference evidence="10 11" key="1">
    <citation type="submission" date="2024-09" db="EMBL/GenBank/DDBJ databases">
        <authorList>
            <person name="Lee S.D."/>
        </authorList>
    </citation>
    <scope>NUCLEOTIDE SEQUENCE [LARGE SCALE GENOMIC DNA]</scope>
    <source>
        <strain evidence="10 11">N1-3</strain>
    </source>
</reference>
<evidence type="ECO:0000256" key="8">
    <source>
        <dbReference type="SAM" id="MobiDB-lite"/>
    </source>
</evidence>
<dbReference type="EMBL" id="JBHEZY010000010">
    <property type="protein sequence ID" value="MFC1433638.1"/>
    <property type="molecule type" value="Genomic_DNA"/>
</dbReference>
<dbReference type="Proteomes" id="UP001592530">
    <property type="component" value="Unassembled WGS sequence"/>
</dbReference>
<feature type="compositionally biased region" description="Low complexity" evidence="8">
    <location>
        <begin position="16"/>
        <end position="29"/>
    </location>
</feature>
<evidence type="ECO:0000313" key="10">
    <source>
        <dbReference type="EMBL" id="MFC1433638.1"/>
    </source>
</evidence>
<feature type="transmembrane region" description="Helical" evidence="7">
    <location>
        <begin position="132"/>
        <end position="151"/>
    </location>
</feature>
<feature type="transmembrane region" description="Helical" evidence="7">
    <location>
        <begin position="285"/>
        <end position="304"/>
    </location>
</feature>
<keyword evidence="4 7" id="KW-0812">Transmembrane</keyword>
<keyword evidence="6 7" id="KW-0472">Membrane</keyword>
<evidence type="ECO:0000256" key="6">
    <source>
        <dbReference type="ARBA" id="ARBA00023136"/>
    </source>
</evidence>